<accession>A0ABR0EAL6</accession>
<protein>
    <submittedName>
        <fullName evidence="2">Uncharacterized protein</fullName>
    </submittedName>
</protein>
<sequence>MAGIFGGGSAAAANSNPTQGDLSKDATNSNPTQGDLSKDVQVQTPPEDSISDTRCRSKQQPHAGRPQQRRASPNPTRRQHIRHPLPQQTEYLEVTRWDKKVRIHEIAGDGTI</sequence>
<organism evidence="2 3">
    <name type="scientific">Zasmidium cellare</name>
    <name type="common">Wine cellar mold</name>
    <name type="synonym">Racodium cellare</name>
    <dbReference type="NCBI Taxonomy" id="395010"/>
    <lineage>
        <taxon>Eukaryota</taxon>
        <taxon>Fungi</taxon>
        <taxon>Dikarya</taxon>
        <taxon>Ascomycota</taxon>
        <taxon>Pezizomycotina</taxon>
        <taxon>Dothideomycetes</taxon>
        <taxon>Dothideomycetidae</taxon>
        <taxon>Mycosphaerellales</taxon>
        <taxon>Mycosphaerellaceae</taxon>
        <taxon>Zasmidium</taxon>
    </lineage>
</organism>
<evidence type="ECO:0000256" key="1">
    <source>
        <dbReference type="SAM" id="MobiDB-lite"/>
    </source>
</evidence>
<dbReference type="EMBL" id="JAXOVC010000008">
    <property type="protein sequence ID" value="KAK4498502.1"/>
    <property type="molecule type" value="Genomic_DNA"/>
</dbReference>
<evidence type="ECO:0000313" key="2">
    <source>
        <dbReference type="EMBL" id="KAK4498502.1"/>
    </source>
</evidence>
<name>A0ABR0EAL6_ZASCE</name>
<proteinExistence type="predicted"/>
<feature type="compositionally biased region" description="Polar residues" evidence="1">
    <location>
        <begin position="14"/>
        <end position="46"/>
    </location>
</feature>
<dbReference type="Proteomes" id="UP001305779">
    <property type="component" value="Unassembled WGS sequence"/>
</dbReference>
<keyword evidence="3" id="KW-1185">Reference proteome</keyword>
<evidence type="ECO:0000313" key="3">
    <source>
        <dbReference type="Proteomes" id="UP001305779"/>
    </source>
</evidence>
<comment type="caution">
    <text evidence="2">The sequence shown here is derived from an EMBL/GenBank/DDBJ whole genome shotgun (WGS) entry which is preliminary data.</text>
</comment>
<gene>
    <name evidence="2" type="ORF">PRZ48_011160</name>
</gene>
<feature type="region of interest" description="Disordered" evidence="1">
    <location>
        <begin position="1"/>
        <end position="90"/>
    </location>
</feature>
<reference evidence="2 3" key="1">
    <citation type="journal article" date="2023" name="G3 (Bethesda)">
        <title>A chromosome-level genome assembly of Zasmidium syzygii isolated from banana leaves.</title>
        <authorList>
            <person name="van Westerhoven A.C."/>
            <person name="Mehrabi R."/>
            <person name="Talebi R."/>
            <person name="Steentjes M.B.F."/>
            <person name="Corcolon B."/>
            <person name="Chong P.A."/>
            <person name="Kema G.H.J."/>
            <person name="Seidl M.F."/>
        </authorList>
    </citation>
    <scope>NUCLEOTIDE SEQUENCE [LARGE SCALE GENOMIC DNA]</scope>
    <source>
        <strain evidence="2 3">P124</strain>
    </source>
</reference>